<evidence type="ECO:0000256" key="5">
    <source>
        <dbReference type="ARBA" id="ARBA00022927"/>
    </source>
</evidence>
<evidence type="ECO:0000259" key="10">
    <source>
        <dbReference type="PROSITE" id="PS50102"/>
    </source>
</evidence>
<dbReference type="PROSITE" id="PS00989">
    <property type="entry name" value="CLAT_ADAPTOR_S"/>
    <property type="match status" value="1"/>
</dbReference>
<evidence type="ECO:0000256" key="7">
    <source>
        <dbReference type="ARBA" id="ARBA00029433"/>
    </source>
</evidence>
<dbReference type="GO" id="GO:0000398">
    <property type="term" value="P:mRNA splicing, via spliceosome"/>
    <property type="evidence" value="ECO:0007669"/>
    <property type="project" value="TreeGrafter"/>
</dbReference>
<dbReference type="GO" id="GO:0012505">
    <property type="term" value="C:endomembrane system"/>
    <property type="evidence" value="ECO:0007669"/>
    <property type="project" value="UniProtKB-SubCell"/>
</dbReference>
<dbReference type="GO" id="GO:0016192">
    <property type="term" value="P:vesicle-mediated transport"/>
    <property type="evidence" value="ECO:0007669"/>
    <property type="project" value="InterPro"/>
</dbReference>
<evidence type="ECO:0000256" key="8">
    <source>
        <dbReference type="PROSITE-ProRule" id="PRU00176"/>
    </source>
</evidence>
<dbReference type="InterPro" id="IPR022775">
    <property type="entry name" value="AP_mu_sigma_su"/>
</dbReference>
<dbReference type="PROSITE" id="PS50102">
    <property type="entry name" value="RRM"/>
    <property type="match status" value="2"/>
</dbReference>
<dbReference type="InterPro" id="IPR000504">
    <property type="entry name" value="RRM_dom"/>
</dbReference>
<dbReference type="InterPro" id="IPR035979">
    <property type="entry name" value="RBD_domain_sf"/>
</dbReference>
<dbReference type="Pfam" id="PF07766">
    <property type="entry name" value="LETM1_RBD"/>
    <property type="match status" value="1"/>
</dbReference>
<sequence length="685" mass="73562">MLVGNFGGGGGNYNNDFGSYNSQASSSYGPMKGGNFGGGGGRNAGGPYGVSFAPPLPILWWCIGTPRSCLAVSTLPDGSSSDRMQASREPEQLRKLFIGGLSFETSDESLRAHFEQWGVLTDCVVMRDPSTKRSRGFGFVTYSSVEEVDASMEARPHKVDGRVVEPKRAVSREDSTRPGAHMTVKKIFVGGIKEDTEEHHLRDYFEQYGKIEVIEIMTDRGSGKKRGFAFVTFDDHDSVDKIVIQKYHTVNGHNCEVRKALSKQEMASAGMQTMRGRGGGGGSGNFGGRGGFGGNDFGRDGNFGGRGGFGGGRGGYGGGDGYNGFGGDGYGGGQGYGGGNRGYGGGQGYGNQGGGYGGNGGGYDSYNNGGGGGAGGNFGGGNFGGGGGNYNNDFGSYNSQASSSYGPMKGGNFGGGGGRNAGGPYGGEIALLEGLTVIYKSSIDLYFYVIGSSYENELMLMSVLNCLFDSLSQMLRKNVEKRALLENMEGLFLAVDEIVDGGSSSQQLCRFSSKAKHSGGWGSLIVSKLRLVNEKYERFLERNFPAFYQLYSTFFRGKQRDFTPSDVSKILIPVPLQDVFRRDIIKALPVALVSIPPFANYLVFVLMYFFPRQVLIRHFWTPKQQVEFQQVYHGQRARLYPRLVNDLTRTAPKVSDRDLQSQLLQLCNKIGSAVLEDLTAILSPA</sequence>
<keyword evidence="3" id="KW-0677">Repeat</keyword>
<feature type="domain" description="RRM" evidence="10">
    <location>
        <begin position="94"/>
        <end position="177"/>
    </location>
</feature>
<protein>
    <submittedName>
        <fullName evidence="12">Heterogeneous nuclear ribonucleoprotein A1</fullName>
    </submittedName>
</protein>
<dbReference type="Proteomes" id="UP000289886">
    <property type="component" value="Unassembled WGS sequence"/>
</dbReference>
<evidence type="ECO:0000259" key="11">
    <source>
        <dbReference type="PROSITE" id="PS51259"/>
    </source>
</evidence>
<dbReference type="SUPFAM" id="SSF64356">
    <property type="entry name" value="SNARE-like"/>
    <property type="match status" value="1"/>
</dbReference>
<evidence type="ECO:0000256" key="4">
    <source>
        <dbReference type="ARBA" id="ARBA00022884"/>
    </source>
</evidence>
<dbReference type="GO" id="GO:0043022">
    <property type="term" value="F:ribosome binding"/>
    <property type="evidence" value="ECO:0007669"/>
    <property type="project" value="InterPro"/>
</dbReference>
<proteinExistence type="inferred from homology"/>
<keyword evidence="6 9" id="KW-0472">Membrane</keyword>
<organism evidence="12 13">
    <name type="scientific">Acipenser ruthenus</name>
    <name type="common">Sterlet sturgeon</name>
    <dbReference type="NCBI Taxonomy" id="7906"/>
    <lineage>
        <taxon>Eukaryota</taxon>
        <taxon>Metazoa</taxon>
        <taxon>Chordata</taxon>
        <taxon>Craniata</taxon>
        <taxon>Vertebrata</taxon>
        <taxon>Euteleostomi</taxon>
        <taxon>Actinopterygii</taxon>
        <taxon>Chondrostei</taxon>
        <taxon>Acipenseriformes</taxon>
        <taxon>Acipenseridae</taxon>
        <taxon>Acipenser</taxon>
    </lineage>
</organism>
<dbReference type="PROSITE" id="PS51259">
    <property type="entry name" value="MHD2"/>
    <property type="match status" value="1"/>
</dbReference>
<dbReference type="Pfam" id="PF00076">
    <property type="entry name" value="RRM_1"/>
    <property type="match status" value="2"/>
</dbReference>
<dbReference type="GO" id="GO:0030117">
    <property type="term" value="C:membrane coat"/>
    <property type="evidence" value="ECO:0007669"/>
    <property type="project" value="InterPro"/>
</dbReference>
<keyword evidence="5" id="KW-0653">Protein transport</keyword>
<comment type="similarity">
    <text evidence="1">Belongs to the adaptor complexes small subunit family.</text>
</comment>
<dbReference type="InterPro" id="IPR012677">
    <property type="entry name" value="Nucleotide-bd_a/b_plait_sf"/>
</dbReference>
<dbReference type="CDD" id="cd12582">
    <property type="entry name" value="RRM2_hnRNPA3"/>
    <property type="match status" value="1"/>
</dbReference>
<dbReference type="InterPro" id="IPR034516">
    <property type="entry name" value="hnRNPA1/3_RRM2"/>
</dbReference>
<dbReference type="CDD" id="cd12761">
    <property type="entry name" value="RRM1_hnRNPA1"/>
    <property type="match status" value="1"/>
</dbReference>
<evidence type="ECO:0000256" key="6">
    <source>
        <dbReference type="ARBA" id="ARBA00023136"/>
    </source>
</evidence>
<dbReference type="Gene3D" id="3.30.450.60">
    <property type="match status" value="1"/>
</dbReference>
<dbReference type="Gene3D" id="3.30.70.330">
    <property type="match status" value="2"/>
</dbReference>
<dbReference type="FunFam" id="3.30.70.330:FF:000048">
    <property type="entry name" value="Heterogeneous nuclear ribonucleoprotein a1 isoform"/>
    <property type="match status" value="1"/>
</dbReference>
<dbReference type="Pfam" id="PF11627">
    <property type="entry name" value="HnRNPA1_LC"/>
    <property type="match status" value="1"/>
</dbReference>
<dbReference type="SMART" id="SM00360">
    <property type="entry name" value="RRM"/>
    <property type="match status" value="2"/>
</dbReference>
<dbReference type="AlphaFoldDB" id="A0A444V723"/>
<keyword evidence="9" id="KW-1133">Transmembrane helix</keyword>
<dbReference type="GO" id="GO:0071013">
    <property type="term" value="C:catalytic step 2 spliceosome"/>
    <property type="evidence" value="ECO:0007669"/>
    <property type="project" value="TreeGrafter"/>
</dbReference>
<dbReference type="FunFam" id="3.30.70.330:FF:000429">
    <property type="entry name" value="Heterogeneous nuclear ribonucleoprotein A1-like 2"/>
    <property type="match status" value="1"/>
</dbReference>
<dbReference type="EMBL" id="SCEB01001791">
    <property type="protein sequence ID" value="RXM96188.1"/>
    <property type="molecule type" value="Genomic_DNA"/>
</dbReference>
<dbReference type="InterPro" id="IPR000804">
    <property type="entry name" value="Clathrin_sm-chain_CS"/>
</dbReference>
<evidence type="ECO:0000256" key="1">
    <source>
        <dbReference type="ARBA" id="ARBA00006972"/>
    </source>
</evidence>
<dbReference type="Pfam" id="PF01217">
    <property type="entry name" value="Clat_adaptor_s"/>
    <property type="match status" value="1"/>
</dbReference>
<evidence type="ECO:0000256" key="2">
    <source>
        <dbReference type="ARBA" id="ARBA00022448"/>
    </source>
</evidence>
<feature type="transmembrane region" description="Helical" evidence="9">
    <location>
        <begin position="587"/>
        <end position="610"/>
    </location>
</feature>
<dbReference type="InterPro" id="IPR014772">
    <property type="entry name" value="Munc13_dom-2"/>
</dbReference>
<feature type="domain" description="RRM" evidence="10">
    <location>
        <begin position="185"/>
        <end position="264"/>
    </location>
</feature>
<comment type="caution">
    <text evidence="12">The sequence shown here is derived from an EMBL/GenBank/DDBJ whole genome shotgun (WGS) entry which is preliminary data.</text>
</comment>
<comment type="subcellular location">
    <subcellularLocation>
        <location evidence="7">Endomembrane system</location>
        <topology evidence="7">Peripheral membrane protein</topology>
        <orientation evidence="7">Cytoplasmic side</orientation>
    </subcellularLocation>
</comment>
<feature type="domain" description="MHD2" evidence="11">
    <location>
        <begin position="454"/>
        <end position="619"/>
    </location>
</feature>
<accession>A0A444V723</accession>
<keyword evidence="12" id="KW-0687">Ribonucleoprotein</keyword>
<evidence type="ECO:0000256" key="3">
    <source>
        <dbReference type="ARBA" id="ARBA00022737"/>
    </source>
</evidence>
<keyword evidence="2" id="KW-0813">Transport</keyword>
<evidence type="ECO:0000313" key="12">
    <source>
        <dbReference type="EMBL" id="RXM96188.1"/>
    </source>
</evidence>
<dbReference type="GO" id="GO:0006886">
    <property type="term" value="P:intracellular protein transport"/>
    <property type="evidence" value="ECO:0007669"/>
    <property type="project" value="InterPro"/>
</dbReference>
<dbReference type="PANTHER" id="PTHR48026:SF2">
    <property type="entry name" value="HETEROGENEOUS NUCLEAR RIBONUCLEOPROTEIN A1-RELATED"/>
    <property type="match status" value="1"/>
</dbReference>
<dbReference type="GO" id="GO:0003730">
    <property type="term" value="F:mRNA 3'-UTR binding"/>
    <property type="evidence" value="ECO:0007669"/>
    <property type="project" value="TreeGrafter"/>
</dbReference>
<evidence type="ECO:0000256" key="9">
    <source>
        <dbReference type="SAM" id="Phobius"/>
    </source>
</evidence>
<dbReference type="InterPro" id="IPR034845">
    <property type="entry name" value="hnRNPA1_RRM1"/>
</dbReference>
<keyword evidence="4 8" id="KW-0694">RNA-binding</keyword>
<dbReference type="InterPro" id="IPR021662">
    <property type="entry name" value="HnRNPA1/A2_C"/>
</dbReference>
<dbReference type="InterPro" id="IPR011012">
    <property type="entry name" value="Longin-like_dom_sf"/>
</dbReference>
<reference evidence="12 13" key="1">
    <citation type="submission" date="2019-01" db="EMBL/GenBank/DDBJ databases">
        <title>Draft Genome and Complete Hox-Cluster Characterization of the Sterlet Sturgeon (Acipenser ruthenus).</title>
        <authorList>
            <person name="Wei Q."/>
        </authorList>
    </citation>
    <scope>NUCLEOTIDE SEQUENCE [LARGE SCALE GENOMIC DNA]</scope>
    <source>
        <strain evidence="12">WHYD16114868_AA</strain>
        <tissue evidence="12">Blood</tissue>
    </source>
</reference>
<dbReference type="PANTHER" id="PTHR48026">
    <property type="entry name" value="HOMOLOGOUS TO DROSOPHILA SQD (SQUID) PROTEIN"/>
    <property type="match status" value="1"/>
</dbReference>
<keyword evidence="13" id="KW-1185">Reference proteome</keyword>
<dbReference type="SUPFAM" id="SSF54928">
    <property type="entry name" value="RNA-binding domain, RBD"/>
    <property type="match status" value="2"/>
</dbReference>
<gene>
    <name evidence="12" type="ORF">EOD39_16000</name>
</gene>
<name>A0A444V723_ACIRT</name>
<evidence type="ECO:0000313" key="13">
    <source>
        <dbReference type="Proteomes" id="UP000289886"/>
    </source>
</evidence>
<keyword evidence="9" id="KW-0812">Transmembrane</keyword>
<dbReference type="InterPro" id="IPR033122">
    <property type="entry name" value="LETM1-like_RBD"/>
</dbReference>